<comment type="caution">
    <text evidence="5">The sequence shown here is derived from an EMBL/GenBank/DDBJ whole genome shotgun (WGS) entry which is preliminary data.</text>
</comment>
<evidence type="ECO:0000259" key="4">
    <source>
        <dbReference type="PROSITE" id="PS50102"/>
    </source>
</evidence>
<evidence type="ECO:0000313" key="6">
    <source>
        <dbReference type="Proteomes" id="UP001329430"/>
    </source>
</evidence>
<evidence type="ECO:0000256" key="3">
    <source>
        <dbReference type="SAM" id="MobiDB-lite"/>
    </source>
</evidence>
<protein>
    <recommendedName>
        <fullName evidence="4">RRM domain-containing protein</fullName>
    </recommendedName>
</protein>
<dbReference type="SUPFAM" id="SSF54928">
    <property type="entry name" value="RNA-binding domain, RBD"/>
    <property type="match status" value="1"/>
</dbReference>
<feature type="compositionally biased region" description="Basic and acidic residues" evidence="3">
    <location>
        <begin position="165"/>
        <end position="205"/>
    </location>
</feature>
<gene>
    <name evidence="5" type="ORF">RI129_000700</name>
</gene>
<dbReference type="InterPro" id="IPR000504">
    <property type="entry name" value="RRM_dom"/>
</dbReference>
<dbReference type="Gene3D" id="3.30.70.330">
    <property type="match status" value="1"/>
</dbReference>
<sequence>MASSGKKGKKTKGKTLALNDFLQETPGTTPTIPIRKTNVNWADEVEDNYDQYESRPKANVVLPTAPKSARGFDEFSERIPHHPPFNAYITNLPYDVREEEIAEFFGDLKISNMRIPREDRTGEPQKLKGYGYVEFEDREGLIGALSITDCTLKNRRIRIEVADNSDNDRKRGGRMDNNRDRPDRSEITSGDWRSRPRVDPPEISRNRSSGFSRDRDNGPSDRDKGGSWRDSRDRPNLKDMDRGKDAFGDRGRFSEKDGERRGFGPRRNDDREFSRDSGADRSEPRTRPKIVLQQRTIPLTTDAEQNGSQETANTVPTSSSIFGNAKPVDTSIRERQIEELLAKQSERHASDGRENRREDRRDWNRRDDEGRWGRDKRKDSPIRRTSPDFRNDHSPIRSRNSYNQRSDSPGRRHSPERRRRSPDYRADSPIRRKSSPDYSRNYSPDRRRRNSPDYRRNSPYRGNSVERSRYSPSPDRRDSSPKQRRRSPKSNWEHRRGSPEPVGRRGSPEPPVGRRDSPEHKPISPERKKKSPDRSKSTRSNQRKSDDRDKKGSSKNERSQKNDREKNKKEEKTTRENHEREMPKMQEAETPNFAVSNKYAFLSEED</sequence>
<dbReference type="InterPro" id="IPR035979">
    <property type="entry name" value="RBD_domain_sf"/>
</dbReference>
<evidence type="ECO:0000313" key="5">
    <source>
        <dbReference type="EMBL" id="KAK5649671.1"/>
    </source>
</evidence>
<name>A0AAN7ZW93_9COLE</name>
<keyword evidence="1 2" id="KW-0694">RNA-binding</keyword>
<organism evidence="5 6">
    <name type="scientific">Pyrocoelia pectoralis</name>
    <dbReference type="NCBI Taxonomy" id="417401"/>
    <lineage>
        <taxon>Eukaryota</taxon>
        <taxon>Metazoa</taxon>
        <taxon>Ecdysozoa</taxon>
        <taxon>Arthropoda</taxon>
        <taxon>Hexapoda</taxon>
        <taxon>Insecta</taxon>
        <taxon>Pterygota</taxon>
        <taxon>Neoptera</taxon>
        <taxon>Endopterygota</taxon>
        <taxon>Coleoptera</taxon>
        <taxon>Polyphaga</taxon>
        <taxon>Elateriformia</taxon>
        <taxon>Elateroidea</taxon>
        <taxon>Lampyridae</taxon>
        <taxon>Lampyrinae</taxon>
        <taxon>Pyrocoelia</taxon>
    </lineage>
</organism>
<feature type="region of interest" description="Disordered" evidence="3">
    <location>
        <begin position="1"/>
        <end position="33"/>
    </location>
</feature>
<feature type="compositionally biased region" description="Basic and acidic residues" evidence="3">
    <location>
        <begin position="421"/>
        <end position="430"/>
    </location>
</feature>
<dbReference type="EMBL" id="JAVRBK010000001">
    <property type="protein sequence ID" value="KAK5649671.1"/>
    <property type="molecule type" value="Genomic_DNA"/>
</dbReference>
<evidence type="ECO:0000256" key="1">
    <source>
        <dbReference type="ARBA" id="ARBA00022884"/>
    </source>
</evidence>
<reference evidence="5 6" key="1">
    <citation type="journal article" date="2024" name="Insects">
        <title>An Improved Chromosome-Level Genome Assembly of the Firefly Pyrocoelia pectoralis.</title>
        <authorList>
            <person name="Fu X."/>
            <person name="Meyer-Rochow V.B."/>
            <person name="Ballantyne L."/>
            <person name="Zhu X."/>
        </authorList>
    </citation>
    <scope>NUCLEOTIDE SEQUENCE [LARGE SCALE GENOMIC DNA]</scope>
    <source>
        <strain evidence="5">XCY_ONT2</strain>
    </source>
</reference>
<dbReference type="GO" id="GO:0003723">
    <property type="term" value="F:RNA binding"/>
    <property type="evidence" value="ECO:0007669"/>
    <property type="project" value="UniProtKB-UniRule"/>
</dbReference>
<feature type="domain" description="RRM" evidence="4">
    <location>
        <begin position="85"/>
        <end position="164"/>
    </location>
</feature>
<dbReference type="SMART" id="SM00360">
    <property type="entry name" value="RRM"/>
    <property type="match status" value="1"/>
</dbReference>
<feature type="compositionally biased region" description="Basic and acidic residues" evidence="3">
    <location>
        <begin position="331"/>
        <end position="395"/>
    </location>
</feature>
<feature type="compositionally biased region" description="Basic and acidic residues" evidence="3">
    <location>
        <begin position="464"/>
        <end position="481"/>
    </location>
</feature>
<dbReference type="InterPro" id="IPR012677">
    <property type="entry name" value="Nucleotide-bd_a/b_plait_sf"/>
</dbReference>
<feature type="compositionally biased region" description="Basic and acidic residues" evidence="3">
    <location>
        <begin position="212"/>
        <end position="286"/>
    </location>
</feature>
<evidence type="ECO:0000256" key="2">
    <source>
        <dbReference type="PROSITE-ProRule" id="PRU00176"/>
    </source>
</evidence>
<dbReference type="Proteomes" id="UP001329430">
    <property type="component" value="Chromosome 1"/>
</dbReference>
<dbReference type="AlphaFoldDB" id="A0AAN7ZW93"/>
<feature type="compositionally biased region" description="Polar residues" evidence="3">
    <location>
        <begin position="293"/>
        <end position="322"/>
    </location>
</feature>
<feature type="compositionally biased region" description="Basic residues" evidence="3">
    <location>
        <begin position="1"/>
        <end position="13"/>
    </location>
</feature>
<proteinExistence type="predicted"/>
<feature type="region of interest" description="Disordered" evidence="3">
    <location>
        <begin position="165"/>
        <end position="606"/>
    </location>
</feature>
<feature type="compositionally biased region" description="Basic residues" evidence="3">
    <location>
        <begin position="411"/>
        <end position="420"/>
    </location>
</feature>
<keyword evidence="6" id="KW-1185">Reference proteome</keyword>
<feature type="compositionally biased region" description="Polar residues" evidence="3">
    <location>
        <begin position="397"/>
        <end position="407"/>
    </location>
</feature>
<dbReference type="PROSITE" id="PS50102">
    <property type="entry name" value="RRM"/>
    <property type="match status" value="1"/>
</dbReference>
<dbReference type="Pfam" id="PF00076">
    <property type="entry name" value="RRM_1"/>
    <property type="match status" value="1"/>
</dbReference>
<feature type="compositionally biased region" description="Basic and acidic residues" evidence="3">
    <location>
        <begin position="543"/>
        <end position="587"/>
    </location>
</feature>
<feature type="compositionally biased region" description="Basic and acidic residues" evidence="3">
    <location>
        <begin position="491"/>
        <end position="536"/>
    </location>
</feature>
<accession>A0AAN7ZW93</accession>